<gene>
    <name evidence="1" type="ORF">ERUC_LOCUS22779</name>
</gene>
<evidence type="ECO:0000313" key="2">
    <source>
        <dbReference type="Proteomes" id="UP001642260"/>
    </source>
</evidence>
<keyword evidence="2" id="KW-1185">Reference proteome</keyword>
<comment type="caution">
    <text evidence="1">The sequence shown here is derived from an EMBL/GenBank/DDBJ whole genome shotgun (WGS) entry which is preliminary data.</text>
</comment>
<reference evidence="1 2" key="1">
    <citation type="submission" date="2022-03" db="EMBL/GenBank/DDBJ databases">
        <authorList>
            <person name="Macdonald S."/>
            <person name="Ahmed S."/>
            <person name="Newling K."/>
        </authorList>
    </citation>
    <scope>NUCLEOTIDE SEQUENCE [LARGE SCALE GENOMIC DNA]</scope>
</reference>
<accession>A0ABC8KDG7</accession>
<dbReference type="Proteomes" id="UP001642260">
    <property type="component" value="Unassembled WGS sequence"/>
</dbReference>
<proteinExistence type="predicted"/>
<dbReference type="AlphaFoldDB" id="A0ABC8KDG7"/>
<organism evidence="1 2">
    <name type="scientific">Eruca vesicaria subsp. sativa</name>
    <name type="common">Garden rocket</name>
    <name type="synonym">Eruca sativa</name>
    <dbReference type="NCBI Taxonomy" id="29727"/>
    <lineage>
        <taxon>Eukaryota</taxon>
        <taxon>Viridiplantae</taxon>
        <taxon>Streptophyta</taxon>
        <taxon>Embryophyta</taxon>
        <taxon>Tracheophyta</taxon>
        <taxon>Spermatophyta</taxon>
        <taxon>Magnoliopsida</taxon>
        <taxon>eudicotyledons</taxon>
        <taxon>Gunneridae</taxon>
        <taxon>Pentapetalae</taxon>
        <taxon>rosids</taxon>
        <taxon>malvids</taxon>
        <taxon>Brassicales</taxon>
        <taxon>Brassicaceae</taxon>
        <taxon>Brassiceae</taxon>
        <taxon>Eruca</taxon>
    </lineage>
</organism>
<evidence type="ECO:0000313" key="1">
    <source>
        <dbReference type="EMBL" id="CAH8357024.1"/>
    </source>
</evidence>
<name>A0ABC8KDG7_ERUVS</name>
<protein>
    <submittedName>
        <fullName evidence="1">Uncharacterized protein</fullName>
    </submittedName>
</protein>
<dbReference type="EMBL" id="CAKOAT010226265">
    <property type="protein sequence ID" value="CAH8357024.1"/>
    <property type="molecule type" value="Genomic_DNA"/>
</dbReference>
<sequence length="91" mass="9945">MAVSQISFSELGPGRCAQIVVTRLLCFWKARNAKKGGELMGVAGFCFSVFCRLNLGFDYKSHSFAVLPFTNPNLSSVSEGSKKRHSLAELV</sequence>